<proteinExistence type="predicted"/>
<dbReference type="Proteomes" id="UP001238163">
    <property type="component" value="Unassembled WGS sequence"/>
</dbReference>
<protein>
    <submittedName>
        <fullName evidence="1">Phage-related protein</fullName>
    </submittedName>
</protein>
<keyword evidence="2" id="KW-1185">Reference proteome</keyword>
<name>A0AAE3VGN8_9BACT</name>
<dbReference type="InterPro" id="IPR009241">
    <property type="entry name" value="HigB-like"/>
</dbReference>
<evidence type="ECO:0000313" key="1">
    <source>
        <dbReference type="EMBL" id="MDQ0290204.1"/>
    </source>
</evidence>
<organism evidence="1 2">
    <name type="scientific">Oligosphaera ethanolica</name>
    <dbReference type="NCBI Taxonomy" id="760260"/>
    <lineage>
        <taxon>Bacteria</taxon>
        <taxon>Pseudomonadati</taxon>
        <taxon>Lentisphaerota</taxon>
        <taxon>Oligosphaeria</taxon>
        <taxon>Oligosphaerales</taxon>
        <taxon>Oligosphaeraceae</taxon>
        <taxon>Oligosphaera</taxon>
    </lineage>
</organism>
<sequence>MSVVLQLVCRTGKYTICAVGSDVEVFFQGQRLRVPDETAKLLRLLDYTSNCGPPRNSEKCRPLADGLFEFKADSLRLIWFWDSGCVILCTHGFVKKRQKTPRAEIVRAKSIRAFYEAAKRSGCVTVEE</sequence>
<gene>
    <name evidence="1" type="ORF">J3R75_002311</name>
</gene>
<reference evidence="1" key="1">
    <citation type="submission" date="2023-07" db="EMBL/GenBank/DDBJ databases">
        <title>Genomic Encyclopedia of Type Strains, Phase IV (KMG-IV): sequencing the most valuable type-strain genomes for metagenomic binning, comparative biology and taxonomic classification.</title>
        <authorList>
            <person name="Goeker M."/>
        </authorList>
    </citation>
    <scope>NUCLEOTIDE SEQUENCE</scope>
    <source>
        <strain evidence="1">DSM 24202</strain>
    </source>
</reference>
<dbReference type="AlphaFoldDB" id="A0AAE3VGN8"/>
<dbReference type="RefSeq" id="WP_307261618.1">
    <property type="nucleotide sequence ID" value="NZ_JAUSVL010000001.1"/>
</dbReference>
<dbReference type="EMBL" id="JAUSVL010000001">
    <property type="protein sequence ID" value="MDQ0290204.1"/>
    <property type="molecule type" value="Genomic_DNA"/>
</dbReference>
<comment type="caution">
    <text evidence="1">The sequence shown here is derived from an EMBL/GenBank/DDBJ whole genome shotgun (WGS) entry which is preliminary data.</text>
</comment>
<accession>A0AAE3VGN8</accession>
<evidence type="ECO:0000313" key="2">
    <source>
        <dbReference type="Proteomes" id="UP001238163"/>
    </source>
</evidence>
<dbReference type="Pfam" id="PF05973">
    <property type="entry name" value="Gp49"/>
    <property type="match status" value="1"/>
</dbReference>